<dbReference type="Gene3D" id="2.40.50.40">
    <property type="match status" value="1"/>
</dbReference>
<evidence type="ECO:0000259" key="4">
    <source>
        <dbReference type="PROSITE" id="PS50013"/>
    </source>
</evidence>
<gene>
    <name evidence="5" type="primary">Necator_chrX.g22123</name>
    <name evidence="5" type="ORF">RB195_021962</name>
</gene>
<feature type="region of interest" description="Disordered" evidence="3">
    <location>
        <begin position="75"/>
        <end position="144"/>
    </location>
</feature>
<comment type="caution">
    <text evidence="5">The sequence shown here is derived from an EMBL/GenBank/DDBJ whole genome shotgun (WGS) entry which is preliminary data.</text>
</comment>
<organism evidence="5 6">
    <name type="scientific">Necator americanus</name>
    <name type="common">Human hookworm</name>
    <dbReference type="NCBI Taxonomy" id="51031"/>
    <lineage>
        <taxon>Eukaryota</taxon>
        <taxon>Metazoa</taxon>
        <taxon>Ecdysozoa</taxon>
        <taxon>Nematoda</taxon>
        <taxon>Chromadorea</taxon>
        <taxon>Rhabditida</taxon>
        <taxon>Rhabditina</taxon>
        <taxon>Rhabditomorpha</taxon>
        <taxon>Strongyloidea</taxon>
        <taxon>Ancylostomatidae</taxon>
        <taxon>Bunostominae</taxon>
        <taxon>Necator</taxon>
    </lineage>
</organism>
<dbReference type="SMART" id="SM00298">
    <property type="entry name" value="CHROMO"/>
    <property type="match status" value="1"/>
</dbReference>
<evidence type="ECO:0000256" key="3">
    <source>
        <dbReference type="SAM" id="MobiDB-lite"/>
    </source>
</evidence>
<feature type="domain" description="Chromo" evidence="4">
    <location>
        <begin position="28"/>
        <end position="86"/>
    </location>
</feature>
<proteinExistence type="predicted"/>
<dbReference type="Proteomes" id="UP001303046">
    <property type="component" value="Unassembled WGS sequence"/>
</dbReference>
<dbReference type="PROSITE" id="PS00598">
    <property type="entry name" value="CHROMO_1"/>
    <property type="match status" value="1"/>
</dbReference>
<evidence type="ECO:0000256" key="2">
    <source>
        <dbReference type="ARBA" id="ARBA00023242"/>
    </source>
</evidence>
<evidence type="ECO:0000313" key="5">
    <source>
        <dbReference type="EMBL" id="KAK6760699.1"/>
    </source>
</evidence>
<dbReference type="PROSITE" id="PS50013">
    <property type="entry name" value="CHROMO_2"/>
    <property type="match status" value="1"/>
</dbReference>
<sequence length="144" mass="16274">MKDELIDVRLVWPYYSCVKTVKLRPGEFIVEKILGKRIRSGEVEYLIKWEGYGVNDCTWEPAKQCFCDSLIEEFERSEKSGSPQQRRKRKNAEKDDERASSKLSAGFQDSSNDIFDDGASDDTPVVGPSNVKEEDCISGPVKGS</sequence>
<feature type="compositionally biased region" description="Polar residues" evidence="3">
    <location>
        <begin position="101"/>
        <end position="113"/>
    </location>
</feature>
<evidence type="ECO:0000256" key="1">
    <source>
        <dbReference type="ARBA" id="ARBA00004123"/>
    </source>
</evidence>
<reference evidence="5 6" key="1">
    <citation type="submission" date="2023-08" db="EMBL/GenBank/DDBJ databases">
        <title>A Necator americanus chromosomal reference genome.</title>
        <authorList>
            <person name="Ilik V."/>
            <person name="Petrzelkova K.J."/>
            <person name="Pardy F."/>
            <person name="Fuh T."/>
            <person name="Niatou-Singa F.S."/>
            <person name="Gouil Q."/>
            <person name="Baker L."/>
            <person name="Ritchie M.E."/>
            <person name="Jex A.R."/>
            <person name="Gazzola D."/>
            <person name="Li H."/>
            <person name="Toshio Fujiwara R."/>
            <person name="Zhan B."/>
            <person name="Aroian R.V."/>
            <person name="Pafco B."/>
            <person name="Schwarz E.M."/>
        </authorList>
    </citation>
    <scope>NUCLEOTIDE SEQUENCE [LARGE SCALE GENOMIC DNA]</scope>
    <source>
        <strain evidence="5 6">Aroian</strain>
        <tissue evidence="5">Whole animal</tissue>
    </source>
</reference>
<accession>A0ABR1EDE1</accession>
<keyword evidence="6" id="KW-1185">Reference proteome</keyword>
<dbReference type="InterPro" id="IPR023780">
    <property type="entry name" value="Chromo_domain"/>
</dbReference>
<name>A0ABR1EDE1_NECAM</name>
<dbReference type="InterPro" id="IPR016197">
    <property type="entry name" value="Chromo-like_dom_sf"/>
</dbReference>
<dbReference type="InterPro" id="IPR000953">
    <property type="entry name" value="Chromo/chromo_shadow_dom"/>
</dbReference>
<dbReference type="InterPro" id="IPR017984">
    <property type="entry name" value="Chromo_dom_subgr"/>
</dbReference>
<dbReference type="PANTHER" id="PTHR22812">
    <property type="entry name" value="CHROMOBOX PROTEIN"/>
    <property type="match status" value="1"/>
</dbReference>
<protein>
    <recommendedName>
        <fullName evidence="4">Chromo domain-containing protein</fullName>
    </recommendedName>
</protein>
<evidence type="ECO:0000313" key="6">
    <source>
        <dbReference type="Proteomes" id="UP001303046"/>
    </source>
</evidence>
<dbReference type="InterPro" id="IPR051219">
    <property type="entry name" value="Heterochromatin_chromo-domain"/>
</dbReference>
<keyword evidence="2" id="KW-0539">Nucleus</keyword>
<dbReference type="Pfam" id="PF00385">
    <property type="entry name" value="Chromo"/>
    <property type="match status" value="1"/>
</dbReference>
<dbReference type="PRINTS" id="PR00504">
    <property type="entry name" value="CHROMODOMAIN"/>
</dbReference>
<comment type="subcellular location">
    <subcellularLocation>
        <location evidence="1">Nucleus</location>
    </subcellularLocation>
</comment>
<dbReference type="InterPro" id="IPR023779">
    <property type="entry name" value="Chromodomain_CS"/>
</dbReference>
<dbReference type="EMBL" id="JAVFWL010000006">
    <property type="protein sequence ID" value="KAK6760699.1"/>
    <property type="molecule type" value="Genomic_DNA"/>
</dbReference>
<dbReference type="SUPFAM" id="SSF54160">
    <property type="entry name" value="Chromo domain-like"/>
    <property type="match status" value="1"/>
</dbReference>
<dbReference type="CDD" id="cd00024">
    <property type="entry name" value="CD_CSD"/>
    <property type="match status" value="1"/>
</dbReference>